<dbReference type="PANTHER" id="PTHR43191">
    <property type="entry name" value="RRNA METHYLTRANSFERASE 3"/>
    <property type="match status" value="1"/>
</dbReference>
<name>A0ABW5CGN5_9HYPH</name>
<organism evidence="4 5">
    <name type="scientific">Aureimonas populi</name>
    <dbReference type="NCBI Taxonomy" id="1701758"/>
    <lineage>
        <taxon>Bacteria</taxon>
        <taxon>Pseudomonadati</taxon>
        <taxon>Pseudomonadota</taxon>
        <taxon>Alphaproteobacteria</taxon>
        <taxon>Hyphomicrobiales</taxon>
        <taxon>Aurantimonadaceae</taxon>
        <taxon>Aureimonas</taxon>
    </lineage>
</organism>
<evidence type="ECO:0000256" key="1">
    <source>
        <dbReference type="ARBA" id="ARBA00022603"/>
    </source>
</evidence>
<dbReference type="SUPFAM" id="SSF75217">
    <property type="entry name" value="alpha/beta knot"/>
    <property type="match status" value="1"/>
</dbReference>
<comment type="caution">
    <text evidence="4">The sequence shown here is derived from an EMBL/GenBank/DDBJ whole genome shotgun (WGS) entry which is preliminary data.</text>
</comment>
<dbReference type="Gene3D" id="3.40.1280.10">
    <property type="match status" value="1"/>
</dbReference>
<accession>A0ABW5CGN5</accession>
<dbReference type="RefSeq" id="WP_209735969.1">
    <property type="nucleotide sequence ID" value="NZ_CP072611.1"/>
</dbReference>
<dbReference type="Pfam" id="PF00588">
    <property type="entry name" value="SpoU_methylase"/>
    <property type="match status" value="1"/>
</dbReference>
<gene>
    <name evidence="4" type="ORF">ACFSKQ_01320</name>
</gene>
<dbReference type="InterPro" id="IPR029064">
    <property type="entry name" value="Ribosomal_eL30-like_sf"/>
</dbReference>
<protein>
    <submittedName>
        <fullName evidence="4">TrmH family RNA methyltransferase</fullName>
    </submittedName>
</protein>
<keyword evidence="5" id="KW-1185">Reference proteome</keyword>
<keyword evidence="1 4" id="KW-0489">Methyltransferase</keyword>
<evidence type="ECO:0000313" key="4">
    <source>
        <dbReference type="EMBL" id="MFD2236101.1"/>
    </source>
</evidence>
<dbReference type="InterPro" id="IPR051259">
    <property type="entry name" value="rRNA_Methyltransferase"/>
</dbReference>
<dbReference type="InterPro" id="IPR029026">
    <property type="entry name" value="tRNA_m1G_MTases_N"/>
</dbReference>
<evidence type="ECO:0000259" key="3">
    <source>
        <dbReference type="Pfam" id="PF00588"/>
    </source>
</evidence>
<evidence type="ECO:0000256" key="2">
    <source>
        <dbReference type="ARBA" id="ARBA00022679"/>
    </source>
</evidence>
<dbReference type="Proteomes" id="UP001597371">
    <property type="component" value="Unassembled WGS sequence"/>
</dbReference>
<sequence length="276" mass="29442">MSVGGHIALTPIDDPADSRIEVFRDIRERDLVGRGGFIAEGAVVLDQLLASSFFQPTALLVLRNRLAGLMPRLAGLRPGVPVYVAERAVFDAVAGFPVHRGVMAHAVRRPEKRPLSLPAMTARGALFTVAAGISNHDNMGAIFRNAAAFGVDAVILDETSCDPLYRKAIRVSVGSVLRVPFIRLGAVEQIVEELEGLGVECLALAPGASVPLQRWRPAPSSALFLGAEGEGLPPAVWTRMKALRIEMAPGLDSLNVAHCAAIALHHAFLHRSPPAR</sequence>
<proteinExistence type="predicted"/>
<feature type="domain" description="tRNA/rRNA methyltransferase SpoU type" evidence="3">
    <location>
        <begin position="128"/>
        <end position="265"/>
    </location>
</feature>
<dbReference type="EMBL" id="JBHUIJ010000002">
    <property type="protein sequence ID" value="MFD2236101.1"/>
    <property type="molecule type" value="Genomic_DNA"/>
</dbReference>
<reference evidence="5" key="1">
    <citation type="journal article" date="2019" name="Int. J. Syst. Evol. Microbiol.">
        <title>The Global Catalogue of Microorganisms (GCM) 10K type strain sequencing project: providing services to taxonomists for standard genome sequencing and annotation.</title>
        <authorList>
            <consortium name="The Broad Institute Genomics Platform"/>
            <consortium name="The Broad Institute Genome Sequencing Center for Infectious Disease"/>
            <person name="Wu L."/>
            <person name="Ma J."/>
        </authorList>
    </citation>
    <scope>NUCLEOTIDE SEQUENCE [LARGE SCALE GENOMIC DNA]</scope>
    <source>
        <strain evidence="5">ZS-35-S2</strain>
    </source>
</reference>
<dbReference type="CDD" id="cd18095">
    <property type="entry name" value="SpoU-like_rRNA-MTase"/>
    <property type="match status" value="1"/>
</dbReference>
<dbReference type="SUPFAM" id="SSF55315">
    <property type="entry name" value="L30e-like"/>
    <property type="match status" value="1"/>
</dbReference>
<dbReference type="GO" id="GO:0032259">
    <property type="term" value="P:methylation"/>
    <property type="evidence" value="ECO:0007669"/>
    <property type="project" value="UniProtKB-KW"/>
</dbReference>
<evidence type="ECO:0000313" key="5">
    <source>
        <dbReference type="Proteomes" id="UP001597371"/>
    </source>
</evidence>
<dbReference type="InterPro" id="IPR001537">
    <property type="entry name" value="SpoU_MeTrfase"/>
</dbReference>
<dbReference type="InterPro" id="IPR029028">
    <property type="entry name" value="Alpha/beta_knot_MTases"/>
</dbReference>
<dbReference type="GO" id="GO:0008168">
    <property type="term" value="F:methyltransferase activity"/>
    <property type="evidence" value="ECO:0007669"/>
    <property type="project" value="UniProtKB-KW"/>
</dbReference>
<keyword evidence="2" id="KW-0808">Transferase</keyword>
<dbReference type="PANTHER" id="PTHR43191:SF12">
    <property type="entry name" value="RRNA METHYLASE"/>
    <property type="match status" value="1"/>
</dbReference>